<dbReference type="Pfam" id="PF08335">
    <property type="entry name" value="GlnD_UR_UTase"/>
    <property type="match status" value="2"/>
</dbReference>
<dbReference type="EMBL" id="JACLYU010000003">
    <property type="protein sequence ID" value="MBM6699358.1"/>
    <property type="molecule type" value="Genomic_DNA"/>
</dbReference>
<evidence type="ECO:0000259" key="7">
    <source>
        <dbReference type="Pfam" id="PF03710"/>
    </source>
</evidence>
<dbReference type="NCBIfam" id="NF010707">
    <property type="entry name" value="PRK14109.1"/>
    <property type="match status" value="1"/>
</dbReference>
<evidence type="ECO:0000256" key="1">
    <source>
        <dbReference type="ARBA" id="ARBA00022679"/>
    </source>
</evidence>
<dbReference type="Proteomes" id="UP000718821">
    <property type="component" value="Unassembled WGS sequence"/>
</dbReference>
<keyword evidence="6" id="KW-0511">Multifunctional enzyme</keyword>
<dbReference type="EC" id="2.7.7.42" evidence="9"/>
<dbReference type="CDD" id="cd05401">
    <property type="entry name" value="NT_GlnE_GlnD_like"/>
    <property type="match status" value="2"/>
</dbReference>
<evidence type="ECO:0000256" key="3">
    <source>
        <dbReference type="ARBA" id="ARBA00022741"/>
    </source>
</evidence>
<comment type="caution">
    <text evidence="9">The sequence shown here is derived from an EMBL/GenBank/DDBJ whole genome shotgun (WGS) entry which is preliminary data.</text>
</comment>
<feature type="domain" description="Glutamate-ammonia ligase adenylyltransferase repeated" evidence="7">
    <location>
        <begin position="625"/>
        <end position="864"/>
    </location>
</feature>
<dbReference type="GO" id="GO:0005829">
    <property type="term" value="C:cytosol"/>
    <property type="evidence" value="ECO:0007669"/>
    <property type="project" value="TreeGrafter"/>
</dbReference>
<dbReference type="SUPFAM" id="SSF81301">
    <property type="entry name" value="Nucleotidyltransferase"/>
    <property type="match status" value="2"/>
</dbReference>
<name>A0A938WXD4_9BIFI</name>
<dbReference type="SUPFAM" id="SSF81593">
    <property type="entry name" value="Nucleotidyltransferase substrate binding subunit/domain"/>
    <property type="match status" value="2"/>
</dbReference>
<reference evidence="9" key="2">
    <citation type="journal article" date="2021" name="Sci. Rep.">
        <title>The distribution of antibiotic resistance genes in chicken gut microbiota commensals.</title>
        <authorList>
            <person name="Juricova H."/>
            <person name="Matiasovicova J."/>
            <person name="Kubasova T."/>
            <person name="Cejkova D."/>
            <person name="Rychlik I."/>
        </authorList>
    </citation>
    <scope>NUCLEOTIDE SEQUENCE</scope>
    <source>
        <strain evidence="9">An836</strain>
    </source>
</reference>
<dbReference type="GO" id="GO:0005524">
    <property type="term" value="F:ATP binding"/>
    <property type="evidence" value="ECO:0007669"/>
    <property type="project" value="UniProtKB-KW"/>
</dbReference>
<organism evidence="9 10">
    <name type="scientific">Bifidobacterium pullorum subsp. saeculare</name>
    <dbReference type="NCBI Taxonomy" id="78257"/>
    <lineage>
        <taxon>Bacteria</taxon>
        <taxon>Bacillati</taxon>
        <taxon>Actinomycetota</taxon>
        <taxon>Actinomycetes</taxon>
        <taxon>Bifidobacteriales</taxon>
        <taxon>Bifidobacteriaceae</taxon>
        <taxon>Bifidobacterium</taxon>
    </lineage>
</organism>
<dbReference type="GO" id="GO:0000820">
    <property type="term" value="P:regulation of glutamine family amino acid metabolic process"/>
    <property type="evidence" value="ECO:0007669"/>
    <property type="project" value="TreeGrafter"/>
</dbReference>
<dbReference type="EC" id="2.7.7.89" evidence="9"/>
<protein>
    <submittedName>
        <fullName evidence="9">Bifunctional [glutamine synthetase] adenylyltransferase/[glutamine synthetase]-adenylyl-L-tyrosine phosphorylase</fullName>
        <ecNumber evidence="9">2.7.7.42</ecNumber>
        <ecNumber evidence="9">2.7.7.89</ecNumber>
    </submittedName>
</protein>
<evidence type="ECO:0000256" key="6">
    <source>
        <dbReference type="ARBA" id="ARBA00023268"/>
    </source>
</evidence>
<dbReference type="Pfam" id="PF03710">
    <property type="entry name" value="GlnE"/>
    <property type="match status" value="2"/>
</dbReference>
<proteinExistence type="predicted"/>
<keyword evidence="5" id="KW-0460">Magnesium</keyword>
<dbReference type="PANTHER" id="PTHR30621:SF0">
    <property type="entry name" value="BIFUNCTIONAL GLUTAMINE SYNTHETASE ADENYLYLTRANSFERASE_ADENYLYL-REMOVING ENZYME"/>
    <property type="match status" value="1"/>
</dbReference>
<keyword evidence="1 9" id="KW-0808">Transferase</keyword>
<dbReference type="InterPro" id="IPR005190">
    <property type="entry name" value="GlnE_rpt_dom"/>
</dbReference>
<dbReference type="InterPro" id="IPR013546">
    <property type="entry name" value="PII_UdlTrfase/GS_AdlTrfase"/>
</dbReference>
<dbReference type="PANTHER" id="PTHR30621">
    <property type="entry name" value="GLUTAMINE SYNTHETASE ADENYLYLTRANSFERASE"/>
    <property type="match status" value="1"/>
</dbReference>
<feature type="domain" description="Glutamate-ammonia ligase adenylyltransferase repeated" evidence="7">
    <location>
        <begin position="88"/>
        <end position="337"/>
    </location>
</feature>
<dbReference type="AlphaFoldDB" id="A0A938WXD4"/>
<evidence type="ECO:0000259" key="8">
    <source>
        <dbReference type="Pfam" id="PF08335"/>
    </source>
</evidence>
<evidence type="ECO:0000256" key="5">
    <source>
        <dbReference type="ARBA" id="ARBA00022842"/>
    </source>
</evidence>
<evidence type="ECO:0000313" key="10">
    <source>
        <dbReference type="Proteomes" id="UP000718821"/>
    </source>
</evidence>
<dbReference type="InterPro" id="IPR023057">
    <property type="entry name" value="GlnE"/>
</dbReference>
<accession>A0A938WXD4</accession>
<dbReference type="Gene3D" id="3.30.460.10">
    <property type="entry name" value="Beta Polymerase, domain 2"/>
    <property type="match status" value="2"/>
</dbReference>
<dbReference type="GO" id="GO:0008882">
    <property type="term" value="F:[glutamate-ammonia-ligase] adenylyltransferase activity"/>
    <property type="evidence" value="ECO:0007669"/>
    <property type="project" value="UniProtKB-EC"/>
</dbReference>
<feature type="domain" description="PII-uridylyltransferase/Glutamine-synthetase adenylyltransferase" evidence="8">
    <location>
        <begin position="888"/>
        <end position="1031"/>
    </location>
</feature>
<keyword evidence="3" id="KW-0547">Nucleotide-binding</keyword>
<evidence type="ECO:0000256" key="4">
    <source>
        <dbReference type="ARBA" id="ARBA00022840"/>
    </source>
</evidence>
<evidence type="ECO:0000256" key="2">
    <source>
        <dbReference type="ARBA" id="ARBA00022695"/>
    </source>
</evidence>
<dbReference type="Gene3D" id="1.20.120.330">
    <property type="entry name" value="Nucleotidyltransferases domain 2"/>
    <property type="match status" value="2"/>
</dbReference>
<keyword evidence="2 9" id="KW-0548">Nucleotidyltransferase</keyword>
<reference evidence="9" key="1">
    <citation type="submission" date="2020-08" db="EMBL/GenBank/DDBJ databases">
        <authorList>
            <person name="Cejkova D."/>
            <person name="Kubasova T."/>
            <person name="Jahodarova E."/>
            <person name="Rychlik I."/>
        </authorList>
    </citation>
    <scope>NUCLEOTIDE SEQUENCE</scope>
    <source>
        <strain evidence="9">An836</strain>
    </source>
</reference>
<dbReference type="GO" id="GO:0047388">
    <property type="term" value="F:[glutamine synthetase]-adenylyl-L-tyrosine phosphorylase activity"/>
    <property type="evidence" value="ECO:0007669"/>
    <property type="project" value="UniProtKB-EC"/>
</dbReference>
<sequence length="1037" mass="113848">MMDPTTRFAPSAMDLIRAGLQDLDAAGTAFAALADDGMDQGFLRLLLTDLAKACDPDAALANLVDIVRTFRSQGRSLAETLPDDGALARLVTVLGVSDTLGKLMRFRPDLAEAAAVDACASHRYDHGERRAHVLRAVGADPDDAAAPVATKPLAEATTALRGTYRRQLAAIMAVDAVADDPCAIQPQISLALSDLADAALEGALAIARHEVAGSEHVRFAVIGMGKLGARELNYVSDVDLIYVVEPADEATGTDTLTRVGTKMAVTLQRVCQSVIMGCAEPALWQIDGGLRPEGKDGPLVRRLDSHRGYYEQWAENWEFQALLKARPVAGDPALGADYMAMTRPFVWSAAARDNFVYDCQRMRRRVEDLIPAALKDREIKLGRGGLRDVEFTVQMLQLVHGRTDTSLRVAGTLDALTRLRDGGYVSRPQADRLAADYRFERVLEHRQQMWALKRTHLFPDLGAEANSGGLDRKRDIDVDELSRNQELRRLARAFGLHPEELVERYDATRREVRRLHLDIYYRPMLPISAGLDADEVSLSPAAAYDRFASIGFEDPDAAMRHVQALTNGVSRAAKINRIILPAVLQWLGEGQNPDMGLLGWRRLEEEFGAESNYLGFLRDSPSAAQRLCHVLSNSRFLSDALAKSVESVRWLGDDDQLAARGRDSLDRQCQATLARTDGNVHDFANGVRALRRHEIERIGLARLSGVMDDHTALAAMTDVYDAVIDASLAWAVRNQREAMGLDEAPAAITVIGMGRYGGREVNFSSDADAILIQRATDGADEGTAARFAKAVVGDLRQILQGPVSLEPKIELDLDLRPEGKNGPLVRSYDSCVSYYGSWCSTWEHQALLRARHAAGDAELAGDFLGQVADPLRYPLTTLTDAELGEIRKLKARMEAERLPRGVRRDRHLKLGKGGLSDVEWTVQLLQLEHAGAEPSLRVGSTIPALLELKRLGHIAPADADVLEAAWRICTAARNGNYLWNGRAAQADIIPDDIYSLGGVAVYLGYEAHRGQRFENELLSAMRRCREVVECLFYGRGE</sequence>
<keyword evidence="10" id="KW-1185">Reference proteome</keyword>
<feature type="domain" description="PII-uridylyltransferase/Glutamine-synthetase adenylyltransferase" evidence="8">
    <location>
        <begin position="361"/>
        <end position="459"/>
    </location>
</feature>
<gene>
    <name evidence="9" type="ORF">H7U32_03275</name>
</gene>
<evidence type="ECO:0000313" key="9">
    <source>
        <dbReference type="EMBL" id="MBM6699358.1"/>
    </source>
</evidence>
<keyword evidence="4" id="KW-0067">ATP-binding</keyword>
<dbReference type="InterPro" id="IPR043519">
    <property type="entry name" value="NT_sf"/>
</dbReference>